<keyword evidence="6 7" id="KW-0472">Membrane</keyword>
<proteinExistence type="inferred from homology"/>
<dbReference type="InParanoid" id="A0A409XC11"/>
<evidence type="ECO:0000313" key="8">
    <source>
        <dbReference type="EMBL" id="PPQ88312.1"/>
    </source>
</evidence>
<dbReference type="OrthoDB" id="413079at2759"/>
<comment type="subcellular location">
    <subcellularLocation>
        <location evidence="1">Endomembrane system</location>
        <topology evidence="1">Multi-pass membrane protein</topology>
    </subcellularLocation>
</comment>
<comment type="caution">
    <text evidence="8">The sequence shown here is derived from an EMBL/GenBank/DDBJ whole genome shotgun (WGS) entry which is preliminary data.</text>
</comment>
<comment type="similarity">
    <text evidence="2">Belongs to the major facilitator superfamily.</text>
</comment>
<feature type="transmembrane region" description="Helical" evidence="7">
    <location>
        <begin position="247"/>
        <end position="265"/>
    </location>
</feature>
<dbReference type="AlphaFoldDB" id="A0A409XC11"/>
<reference evidence="8 9" key="1">
    <citation type="journal article" date="2018" name="Evol. Lett.">
        <title>Horizontal gene cluster transfer increased hallucinogenic mushroom diversity.</title>
        <authorList>
            <person name="Reynolds H.T."/>
            <person name="Vijayakumar V."/>
            <person name="Gluck-Thaler E."/>
            <person name="Korotkin H.B."/>
            <person name="Matheny P.B."/>
            <person name="Slot J.C."/>
        </authorList>
    </citation>
    <scope>NUCLEOTIDE SEQUENCE [LARGE SCALE GENOMIC DNA]</scope>
    <source>
        <strain evidence="8 9">2631</strain>
    </source>
</reference>
<dbReference type="Proteomes" id="UP000283269">
    <property type="component" value="Unassembled WGS sequence"/>
</dbReference>
<feature type="transmembrane region" description="Helical" evidence="7">
    <location>
        <begin position="500"/>
        <end position="517"/>
    </location>
</feature>
<dbReference type="PANTHER" id="PTHR23514">
    <property type="entry name" value="BYPASS OF STOP CODON PROTEIN 6"/>
    <property type="match status" value="1"/>
</dbReference>
<evidence type="ECO:0000256" key="6">
    <source>
        <dbReference type="ARBA" id="ARBA00023136"/>
    </source>
</evidence>
<dbReference type="InterPro" id="IPR051788">
    <property type="entry name" value="MFS_Transporter"/>
</dbReference>
<keyword evidence="9" id="KW-1185">Reference proteome</keyword>
<gene>
    <name evidence="8" type="ORF">CVT25_012372</name>
</gene>
<dbReference type="GO" id="GO:0012505">
    <property type="term" value="C:endomembrane system"/>
    <property type="evidence" value="ECO:0007669"/>
    <property type="project" value="UniProtKB-SubCell"/>
</dbReference>
<accession>A0A409XC11</accession>
<name>A0A409XC11_PSICY</name>
<organism evidence="8 9">
    <name type="scientific">Psilocybe cyanescens</name>
    <dbReference type="NCBI Taxonomy" id="93625"/>
    <lineage>
        <taxon>Eukaryota</taxon>
        <taxon>Fungi</taxon>
        <taxon>Dikarya</taxon>
        <taxon>Basidiomycota</taxon>
        <taxon>Agaricomycotina</taxon>
        <taxon>Agaricomycetes</taxon>
        <taxon>Agaricomycetidae</taxon>
        <taxon>Agaricales</taxon>
        <taxon>Agaricineae</taxon>
        <taxon>Strophariaceae</taxon>
        <taxon>Psilocybe</taxon>
    </lineage>
</organism>
<protein>
    <recommendedName>
        <fullName evidence="10">Major facilitator superfamily (MFS) profile domain-containing protein</fullName>
    </recommendedName>
</protein>
<evidence type="ECO:0000256" key="4">
    <source>
        <dbReference type="ARBA" id="ARBA00022692"/>
    </source>
</evidence>
<dbReference type="GO" id="GO:0016020">
    <property type="term" value="C:membrane"/>
    <property type="evidence" value="ECO:0007669"/>
    <property type="project" value="TreeGrafter"/>
</dbReference>
<feature type="transmembrane region" description="Helical" evidence="7">
    <location>
        <begin position="587"/>
        <end position="606"/>
    </location>
</feature>
<dbReference type="EMBL" id="NHYD01002103">
    <property type="protein sequence ID" value="PPQ88312.1"/>
    <property type="molecule type" value="Genomic_DNA"/>
</dbReference>
<dbReference type="Pfam" id="PF07690">
    <property type="entry name" value="MFS_1"/>
    <property type="match status" value="1"/>
</dbReference>
<feature type="transmembrane region" description="Helical" evidence="7">
    <location>
        <begin position="433"/>
        <end position="458"/>
    </location>
</feature>
<evidence type="ECO:0000256" key="7">
    <source>
        <dbReference type="SAM" id="Phobius"/>
    </source>
</evidence>
<dbReference type="PANTHER" id="PTHR23514:SF3">
    <property type="entry name" value="BYPASS OF STOP CODON PROTEIN 6"/>
    <property type="match status" value="1"/>
</dbReference>
<keyword evidence="4 7" id="KW-0812">Transmembrane</keyword>
<sequence length="613" mass="67019">MHTPTYQCARLVPHSCIAVPVDLEKVTVHEWSTFDPTQSKTPYYDSSPISPLAHARVSENKTLGRVVRQPTYPDVATLCSSTVSFADLEKFPPSPSKEYDDSNSNTSLDEMASPADRLKWRLVSGFFACFMGGWAQGVQSRLYLNFVPIRCNNMRASISLPYMPSNDAQSCTDSYFAGTLSVESLMSYLGRFRLQPSVPGFKKGSFDDDPPKGFISDSQGRHRVLLFASTIHAISFILIGTRTGFPAVFMAYVLAAFAQAIFLGMKASPSCILTDPTLNFHHRQCKRSHFLANITPNAFFANGPKQALGCGLGVFSLGNATASLVCQSVIATGVPWYNFYYGSLVLSAFNILLLGVAFRPTVNEMLDERRKVTTPSTARLGGSSSSMTSIEIGSSLATINSEHKQKSGTPSLPRFSLPRMRSLSRLMFMPYQWALSFFEFLYCGSENVISGFIVTYLLSTRHANPKTIGYATTGFWAGMGVSRLVWGSSSPYLTYAQRKYVVHGSTALVMHITIWFIRSSIQNAFAATLIGVLYGPVHPACLAMANANLPSEVHLVAMSLITAFSNLGGAVFPLIAGVVIDAKGNHALTYVTVPLAAFAVFLWTFFPSHISRS</sequence>
<evidence type="ECO:0008006" key="10">
    <source>
        <dbReference type="Google" id="ProtNLM"/>
    </source>
</evidence>
<feature type="transmembrane region" description="Helical" evidence="7">
    <location>
        <begin position="339"/>
        <end position="358"/>
    </location>
</feature>
<evidence type="ECO:0000256" key="5">
    <source>
        <dbReference type="ARBA" id="ARBA00022989"/>
    </source>
</evidence>
<dbReference type="SUPFAM" id="SSF103473">
    <property type="entry name" value="MFS general substrate transporter"/>
    <property type="match status" value="1"/>
</dbReference>
<evidence type="ECO:0000256" key="2">
    <source>
        <dbReference type="ARBA" id="ARBA00008335"/>
    </source>
</evidence>
<evidence type="ECO:0000256" key="3">
    <source>
        <dbReference type="ARBA" id="ARBA00022448"/>
    </source>
</evidence>
<evidence type="ECO:0000313" key="9">
    <source>
        <dbReference type="Proteomes" id="UP000283269"/>
    </source>
</evidence>
<keyword evidence="5 7" id="KW-1133">Transmembrane helix</keyword>
<evidence type="ECO:0000256" key="1">
    <source>
        <dbReference type="ARBA" id="ARBA00004127"/>
    </source>
</evidence>
<dbReference type="GO" id="GO:0022857">
    <property type="term" value="F:transmembrane transporter activity"/>
    <property type="evidence" value="ECO:0007669"/>
    <property type="project" value="InterPro"/>
</dbReference>
<dbReference type="Gene3D" id="1.20.1250.20">
    <property type="entry name" value="MFS general substrate transporter like domains"/>
    <property type="match status" value="1"/>
</dbReference>
<dbReference type="InterPro" id="IPR011701">
    <property type="entry name" value="MFS"/>
</dbReference>
<keyword evidence="3" id="KW-0813">Transport</keyword>
<feature type="transmembrane region" description="Helical" evidence="7">
    <location>
        <begin position="224"/>
        <end position="241"/>
    </location>
</feature>
<dbReference type="InterPro" id="IPR036259">
    <property type="entry name" value="MFS_trans_sf"/>
</dbReference>
<feature type="transmembrane region" description="Helical" evidence="7">
    <location>
        <begin position="524"/>
        <end position="545"/>
    </location>
</feature>
<feature type="transmembrane region" description="Helical" evidence="7">
    <location>
        <begin position="470"/>
        <end position="488"/>
    </location>
</feature>
<feature type="transmembrane region" description="Helical" evidence="7">
    <location>
        <begin position="557"/>
        <end position="580"/>
    </location>
</feature>